<reference evidence="2" key="1">
    <citation type="journal article" date="2020" name="Nat. Commun.">
        <title>Large-scale genome sequencing of mycorrhizal fungi provides insights into the early evolution of symbiotic traits.</title>
        <authorList>
            <person name="Miyauchi S."/>
            <person name="Kiss E."/>
            <person name="Kuo A."/>
            <person name="Drula E."/>
            <person name="Kohler A."/>
            <person name="Sanchez-Garcia M."/>
            <person name="Morin E."/>
            <person name="Andreopoulos B."/>
            <person name="Barry K.W."/>
            <person name="Bonito G."/>
            <person name="Buee M."/>
            <person name="Carver A."/>
            <person name="Chen C."/>
            <person name="Cichocki N."/>
            <person name="Clum A."/>
            <person name="Culley D."/>
            <person name="Crous P.W."/>
            <person name="Fauchery L."/>
            <person name="Girlanda M."/>
            <person name="Hayes R.D."/>
            <person name="Keri Z."/>
            <person name="LaButti K."/>
            <person name="Lipzen A."/>
            <person name="Lombard V."/>
            <person name="Magnuson J."/>
            <person name="Maillard F."/>
            <person name="Murat C."/>
            <person name="Nolan M."/>
            <person name="Ohm R.A."/>
            <person name="Pangilinan J."/>
            <person name="Pereira M.F."/>
            <person name="Perotto S."/>
            <person name="Peter M."/>
            <person name="Pfister S."/>
            <person name="Riley R."/>
            <person name="Sitrit Y."/>
            <person name="Stielow J.B."/>
            <person name="Szollosi G."/>
            <person name="Zifcakova L."/>
            <person name="Stursova M."/>
            <person name="Spatafora J.W."/>
            <person name="Tedersoo L."/>
            <person name="Vaario L.M."/>
            <person name="Yamada A."/>
            <person name="Yan M."/>
            <person name="Wang P."/>
            <person name="Xu J."/>
            <person name="Bruns T."/>
            <person name="Baldrian P."/>
            <person name="Vilgalys R."/>
            <person name="Dunand C."/>
            <person name="Henrissat B."/>
            <person name="Grigoriev I.V."/>
            <person name="Hibbett D."/>
            <person name="Nagy L.G."/>
            <person name="Martin F.M."/>
        </authorList>
    </citation>
    <scope>NUCLEOTIDE SEQUENCE</scope>
    <source>
        <strain evidence="2">UP504</strain>
    </source>
</reference>
<evidence type="ECO:0000256" key="1">
    <source>
        <dbReference type="SAM" id="MobiDB-lite"/>
    </source>
</evidence>
<keyword evidence="3" id="KW-1185">Reference proteome</keyword>
<feature type="non-terminal residue" evidence="2">
    <location>
        <position position="71"/>
    </location>
</feature>
<dbReference type="EMBL" id="MU128976">
    <property type="protein sequence ID" value="KAF9513156.1"/>
    <property type="molecule type" value="Genomic_DNA"/>
</dbReference>
<feature type="region of interest" description="Disordered" evidence="1">
    <location>
        <begin position="1"/>
        <end position="30"/>
    </location>
</feature>
<sequence length="71" mass="7695">MAGSSSSAATPACCVSSPPLSQGSHRMRSPLGPHMLAPEYLCPNYGTRDSNGKKRHLFLRPRAEKTVTWPL</sequence>
<organism evidence="2 3">
    <name type="scientific">Hydnum rufescens UP504</name>
    <dbReference type="NCBI Taxonomy" id="1448309"/>
    <lineage>
        <taxon>Eukaryota</taxon>
        <taxon>Fungi</taxon>
        <taxon>Dikarya</taxon>
        <taxon>Basidiomycota</taxon>
        <taxon>Agaricomycotina</taxon>
        <taxon>Agaricomycetes</taxon>
        <taxon>Cantharellales</taxon>
        <taxon>Hydnaceae</taxon>
        <taxon>Hydnum</taxon>
    </lineage>
</organism>
<evidence type="ECO:0000313" key="3">
    <source>
        <dbReference type="Proteomes" id="UP000886523"/>
    </source>
</evidence>
<name>A0A9P6DSE6_9AGAM</name>
<dbReference type="AlphaFoldDB" id="A0A9P6DSE6"/>
<dbReference type="Proteomes" id="UP000886523">
    <property type="component" value="Unassembled WGS sequence"/>
</dbReference>
<gene>
    <name evidence="2" type="ORF">BS47DRAFT_1344534</name>
</gene>
<proteinExistence type="predicted"/>
<protein>
    <submittedName>
        <fullName evidence="2">Uncharacterized protein</fullName>
    </submittedName>
</protein>
<evidence type="ECO:0000313" key="2">
    <source>
        <dbReference type="EMBL" id="KAF9513156.1"/>
    </source>
</evidence>
<comment type="caution">
    <text evidence="2">The sequence shown here is derived from an EMBL/GenBank/DDBJ whole genome shotgun (WGS) entry which is preliminary data.</text>
</comment>
<accession>A0A9P6DSE6</accession>